<evidence type="ECO:0000313" key="2">
    <source>
        <dbReference type="Proteomes" id="UP001164929"/>
    </source>
</evidence>
<evidence type="ECO:0000313" key="1">
    <source>
        <dbReference type="EMBL" id="KAJ6987529.1"/>
    </source>
</evidence>
<protein>
    <submittedName>
        <fullName evidence="1">Uncharacterized protein</fullName>
    </submittedName>
</protein>
<dbReference type="EMBL" id="JAQIZT010000008">
    <property type="protein sequence ID" value="KAJ6987529.1"/>
    <property type="molecule type" value="Genomic_DNA"/>
</dbReference>
<reference evidence="1" key="1">
    <citation type="journal article" date="2023" name="Mol. Ecol. Resour.">
        <title>Chromosome-level genome assembly of a triploid poplar Populus alba 'Berolinensis'.</title>
        <authorList>
            <person name="Chen S."/>
            <person name="Yu Y."/>
            <person name="Wang X."/>
            <person name="Wang S."/>
            <person name="Zhang T."/>
            <person name="Zhou Y."/>
            <person name="He R."/>
            <person name="Meng N."/>
            <person name="Wang Y."/>
            <person name="Liu W."/>
            <person name="Liu Z."/>
            <person name="Liu J."/>
            <person name="Guo Q."/>
            <person name="Huang H."/>
            <person name="Sederoff R.R."/>
            <person name="Wang G."/>
            <person name="Qu G."/>
            <person name="Chen S."/>
        </authorList>
    </citation>
    <scope>NUCLEOTIDE SEQUENCE</scope>
    <source>
        <strain evidence="1">SC-2020</strain>
    </source>
</reference>
<dbReference type="AlphaFoldDB" id="A0AAD6ML29"/>
<accession>A0AAD6ML29</accession>
<gene>
    <name evidence="1" type="ORF">NC653_020704</name>
</gene>
<keyword evidence="2" id="KW-1185">Reference proteome</keyword>
<sequence>MAFNLDRDTSRAECRKDGAGLCRCSLHLLLTCPSVLYLTHELHPVKWRRGWGENAFENGRVHQESSSAKEVISCSRE</sequence>
<proteinExistence type="predicted"/>
<dbReference type="Proteomes" id="UP001164929">
    <property type="component" value="Chromosome 8"/>
</dbReference>
<name>A0AAD6ML29_9ROSI</name>
<organism evidence="1 2">
    <name type="scientific">Populus alba x Populus x berolinensis</name>
    <dbReference type="NCBI Taxonomy" id="444605"/>
    <lineage>
        <taxon>Eukaryota</taxon>
        <taxon>Viridiplantae</taxon>
        <taxon>Streptophyta</taxon>
        <taxon>Embryophyta</taxon>
        <taxon>Tracheophyta</taxon>
        <taxon>Spermatophyta</taxon>
        <taxon>Magnoliopsida</taxon>
        <taxon>eudicotyledons</taxon>
        <taxon>Gunneridae</taxon>
        <taxon>Pentapetalae</taxon>
        <taxon>rosids</taxon>
        <taxon>fabids</taxon>
        <taxon>Malpighiales</taxon>
        <taxon>Salicaceae</taxon>
        <taxon>Saliceae</taxon>
        <taxon>Populus</taxon>
    </lineage>
</organism>
<comment type="caution">
    <text evidence="1">The sequence shown here is derived from an EMBL/GenBank/DDBJ whole genome shotgun (WGS) entry which is preliminary data.</text>
</comment>